<feature type="compositionally biased region" description="Low complexity" evidence="1">
    <location>
        <begin position="204"/>
        <end position="228"/>
    </location>
</feature>
<protein>
    <submittedName>
        <fullName evidence="2">Uncharacterized protein</fullName>
    </submittedName>
</protein>
<dbReference type="EMBL" id="BPQB01000029">
    <property type="protein sequence ID" value="GJE92970.1"/>
    <property type="molecule type" value="Genomic_DNA"/>
</dbReference>
<evidence type="ECO:0000313" key="2">
    <source>
        <dbReference type="EMBL" id="GJE92970.1"/>
    </source>
</evidence>
<comment type="caution">
    <text evidence="2">The sequence shown here is derived from an EMBL/GenBank/DDBJ whole genome shotgun (WGS) entry which is preliminary data.</text>
</comment>
<evidence type="ECO:0000256" key="1">
    <source>
        <dbReference type="SAM" id="MobiDB-lite"/>
    </source>
</evidence>
<feature type="compositionally biased region" description="Acidic residues" evidence="1">
    <location>
        <begin position="471"/>
        <end position="483"/>
    </location>
</feature>
<reference evidence="2 3" key="1">
    <citation type="submission" date="2021-08" db="EMBL/GenBank/DDBJ databases">
        <title>Draft Genome Sequence of Phanerochaete sordida strain YK-624.</title>
        <authorList>
            <person name="Mori T."/>
            <person name="Dohra H."/>
            <person name="Suzuki T."/>
            <person name="Kawagishi H."/>
            <person name="Hirai H."/>
        </authorList>
    </citation>
    <scope>NUCLEOTIDE SEQUENCE [LARGE SCALE GENOMIC DNA]</scope>
    <source>
        <strain evidence="2 3">YK-624</strain>
    </source>
</reference>
<feature type="compositionally biased region" description="Acidic residues" evidence="1">
    <location>
        <begin position="550"/>
        <end position="560"/>
    </location>
</feature>
<feature type="compositionally biased region" description="Acidic residues" evidence="1">
    <location>
        <begin position="432"/>
        <end position="446"/>
    </location>
</feature>
<feature type="compositionally biased region" description="Basic and acidic residues" evidence="1">
    <location>
        <begin position="358"/>
        <end position="368"/>
    </location>
</feature>
<gene>
    <name evidence="2" type="ORF">PsYK624_091290</name>
</gene>
<keyword evidence="3" id="KW-1185">Reference proteome</keyword>
<dbReference type="AlphaFoldDB" id="A0A9P3GFV4"/>
<proteinExistence type="predicted"/>
<accession>A0A9P3GFV4</accession>
<sequence length="687" mass="75231">MDTTPLDGKPPAGLEPPKRCPRCGCIPFSGPYLNRGLGKSKKNMGKWYHQCRNCFLALHHTILSAEDEARKKADEDARKKADEDAKRTKTAAEVEYQTAKDLIPKKEREEKAKAVWEAAVQTREEYAAGDELDDEVLQELQKAVLAAKEKHEWRARLSYECADRLRRKAAGVGLRYENYELMYGDFPAEGTSSSSPLGSLAAESSPSTSRAASSRSRPSDSSPSTLTAPAPPPDRSDTKPTEQGSSNERITSRRWPPPRVADEIMDLSSPPSSPSPAARASRGMRMTTGGKAPRKVQLEAQAAKDDASRSSKVDETVAGGKRKAVDDASAGLAAKRPRQAGSLPHNVIGGSMTAPLSEKARGKQRAEDSDGDDDGFGIDSGGSEPQMWPSSATEENEALEWALRESSALVRSQEDSRAGPSTSHLPRPKTEVDDDEVEVLDDLDDEGVLKQEDGANRAPPRATPHVPRPEVDDDEVEVLDDLDGAPPRESRHREARTSTMAAAMSGARDGSGDGPGRQGAEPVARQLAAAMSGESARNGDRGTTTRTSLDDDVRDDDGDSDVVITGSRSMQWRWIAFYREIVGRGTREEPVMMKISVVEPMTLRSHADIGEIREYMGIGQSESFRVWDANSCDWVTYGQDTPLPDEVFMVMKKRSVGYCYRFGYYARRAELGYLPAPEDRRRAAEFR</sequence>
<name>A0A9P3GFV4_9APHY</name>
<organism evidence="2 3">
    <name type="scientific">Phanerochaete sordida</name>
    <dbReference type="NCBI Taxonomy" id="48140"/>
    <lineage>
        <taxon>Eukaryota</taxon>
        <taxon>Fungi</taxon>
        <taxon>Dikarya</taxon>
        <taxon>Basidiomycota</taxon>
        <taxon>Agaricomycotina</taxon>
        <taxon>Agaricomycetes</taxon>
        <taxon>Polyporales</taxon>
        <taxon>Phanerochaetaceae</taxon>
        <taxon>Phanerochaete</taxon>
    </lineage>
</organism>
<dbReference type="Proteomes" id="UP000703269">
    <property type="component" value="Unassembled WGS sequence"/>
</dbReference>
<feature type="region of interest" description="Disordered" evidence="1">
    <location>
        <begin position="187"/>
        <end position="560"/>
    </location>
</feature>
<feature type="compositionally biased region" description="Basic and acidic residues" evidence="1">
    <location>
        <begin position="486"/>
        <end position="496"/>
    </location>
</feature>
<feature type="compositionally biased region" description="Basic and acidic residues" evidence="1">
    <location>
        <begin position="302"/>
        <end position="315"/>
    </location>
</feature>
<evidence type="ECO:0000313" key="3">
    <source>
        <dbReference type="Proteomes" id="UP000703269"/>
    </source>
</evidence>